<dbReference type="RefSeq" id="WP_066983274.1">
    <property type="nucleotide sequence ID" value="NZ_LUUI01000111.1"/>
</dbReference>
<dbReference type="STRING" id="980561.A1359_10975"/>
<dbReference type="GO" id="GO:0015562">
    <property type="term" value="F:efflux transmembrane transporter activity"/>
    <property type="evidence" value="ECO:0007669"/>
    <property type="project" value="InterPro"/>
</dbReference>
<name>A0A177N8J6_9GAMM</name>
<accession>A0A177N8J6</accession>
<feature type="signal peptide" evidence="6">
    <location>
        <begin position="1"/>
        <end position="20"/>
    </location>
</feature>
<dbReference type="PANTHER" id="PTHR30026:SF21">
    <property type="entry name" value="SLR1270 PROTEIN"/>
    <property type="match status" value="1"/>
</dbReference>
<evidence type="ECO:0000256" key="6">
    <source>
        <dbReference type="SAM" id="SignalP"/>
    </source>
</evidence>
<dbReference type="OrthoDB" id="581172at2"/>
<dbReference type="SUPFAM" id="SSF56954">
    <property type="entry name" value="Outer membrane efflux proteins (OEP)"/>
    <property type="match status" value="1"/>
</dbReference>
<dbReference type="InterPro" id="IPR051906">
    <property type="entry name" value="TolC-like"/>
</dbReference>
<evidence type="ECO:0000256" key="5">
    <source>
        <dbReference type="ARBA" id="ARBA00023237"/>
    </source>
</evidence>
<keyword evidence="8" id="KW-1185">Reference proteome</keyword>
<keyword evidence="2" id="KW-1134">Transmembrane beta strand</keyword>
<proteinExistence type="predicted"/>
<evidence type="ECO:0000313" key="8">
    <source>
        <dbReference type="Proteomes" id="UP000078476"/>
    </source>
</evidence>
<organism evidence="7 8">
    <name type="scientific">Methylomonas lenta</name>
    <dbReference type="NCBI Taxonomy" id="980561"/>
    <lineage>
        <taxon>Bacteria</taxon>
        <taxon>Pseudomonadati</taxon>
        <taxon>Pseudomonadota</taxon>
        <taxon>Gammaproteobacteria</taxon>
        <taxon>Methylococcales</taxon>
        <taxon>Methylococcaceae</taxon>
        <taxon>Methylomonas</taxon>
    </lineage>
</organism>
<dbReference type="AlphaFoldDB" id="A0A177N8J6"/>
<dbReference type="Proteomes" id="UP000078476">
    <property type="component" value="Unassembled WGS sequence"/>
</dbReference>
<keyword evidence="4" id="KW-0472">Membrane</keyword>
<dbReference type="GO" id="GO:0009279">
    <property type="term" value="C:cell outer membrane"/>
    <property type="evidence" value="ECO:0007669"/>
    <property type="project" value="UniProtKB-SubCell"/>
</dbReference>
<evidence type="ECO:0000256" key="1">
    <source>
        <dbReference type="ARBA" id="ARBA00004442"/>
    </source>
</evidence>
<dbReference type="GO" id="GO:1990281">
    <property type="term" value="C:efflux pump complex"/>
    <property type="evidence" value="ECO:0007669"/>
    <property type="project" value="TreeGrafter"/>
</dbReference>
<keyword evidence="6" id="KW-0732">Signal</keyword>
<sequence length="474" mass="52819">MNKIILSLVMIFGCCQLVFAAPPAPAPLMLDEVLSAALRAFPGLLATGQRQNVAAGEYQVAEGGFDTQLTAKNRWSVVGVYENQMNDLGIEQPTGLWGATFFGGWRRGVGDYPVYEGKSQTSNDGEFRGGVNIPLWRNREIDSRRAKLQQAELGKIIASHDYDQALLEIRRLTSLRYWDWVLAGQRLQVAERLLQIAEQRDAGIRERAAAGDIADFEALDNQRAILERRERRVAAQRLLEQSAIQLSLYWRDAENQPQLPSADLLPVGFPQQEPPIDINFEQALVAAQNQRPELKRLDLQKRQTETEIALQANQKAPGVDFSVIGAKDVGYSDNKVNRNELYLGLNVDIPLQQRVAGGRLQVAAANLQRLKYDQQLLNDRIANEVQDVLSALSAARQRVQLSRQQWQAAQQLEQGEQSRFELGDSTLLFVNLREIANGDAALMAADAQANLFKAHAEYQAALGIPISTNDIINE</sequence>
<dbReference type="EMBL" id="LUUI01000111">
    <property type="protein sequence ID" value="OAI14338.1"/>
    <property type="molecule type" value="Genomic_DNA"/>
</dbReference>
<evidence type="ECO:0000256" key="2">
    <source>
        <dbReference type="ARBA" id="ARBA00022452"/>
    </source>
</evidence>
<comment type="subcellular location">
    <subcellularLocation>
        <location evidence="1">Cell outer membrane</location>
    </subcellularLocation>
</comment>
<evidence type="ECO:0000313" key="7">
    <source>
        <dbReference type="EMBL" id="OAI14338.1"/>
    </source>
</evidence>
<feature type="chain" id="PRO_5008068860" evidence="6">
    <location>
        <begin position="21"/>
        <end position="474"/>
    </location>
</feature>
<protein>
    <submittedName>
        <fullName evidence="7">Type I secretion protein TolC</fullName>
    </submittedName>
</protein>
<reference evidence="7 8" key="1">
    <citation type="submission" date="2016-03" db="EMBL/GenBank/DDBJ databases">
        <authorList>
            <person name="Ploux O."/>
        </authorList>
    </citation>
    <scope>NUCLEOTIDE SEQUENCE [LARGE SCALE GENOMIC DNA]</scope>
    <source>
        <strain evidence="7 8">R-45370</strain>
    </source>
</reference>
<dbReference type="GO" id="GO:0015288">
    <property type="term" value="F:porin activity"/>
    <property type="evidence" value="ECO:0007669"/>
    <property type="project" value="TreeGrafter"/>
</dbReference>
<evidence type="ECO:0000256" key="3">
    <source>
        <dbReference type="ARBA" id="ARBA00022692"/>
    </source>
</evidence>
<keyword evidence="3" id="KW-0812">Transmembrane</keyword>
<evidence type="ECO:0000256" key="4">
    <source>
        <dbReference type="ARBA" id="ARBA00023136"/>
    </source>
</evidence>
<comment type="caution">
    <text evidence="7">The sequence shown here is derived from an EMBL/GenBank/DDBJ whole genome shotgun (WGS) entry which is preliminary data.</text>
</comment>
<dbReference type="Gene3D" id="1.20.1600.10">
    <property type="entry name" value="Outer membrane efflux proteins (OEP)"/>
    <property type="match status" value="1"/>
</dbReference>
<keyword evidence="5" id="KW-0998">Cell outer membrane</keyword>
<dbReference type="PANTHER" id="PTHR30026">
    <property type="entry name" value="OUTER MEMBRANE PROTEIN TOLC"/>
    <property type="match status" value="1"/>
</dbReference>
<gene>
    <name evidence="7" type="ORF">A1359_10975</name>
</gene>